<proteinExistence type="predicted"/>
<dbReference type="AlphaFoldDB" id="I4W2J9"/>
<dbReference type="Pfam" id="PF11726">
    <property type="entry name" value="YagK_YfjJ_C"/>
    <property type="match status" value="1"/>
</dbReference>
<gene>
    <name evidence="2" type="ORF">UU7_07601</name>
</gene>
<dbReference type="STRING" id="1163407.UU7_07601"/>
<dbReference type="Proteomes" id="UP000003226">
    <property type="component" value="Unassembled WGS sequence"/>
</dbReference>
<protein>
    <recommendedName>
        <fullName evidence="1">YagK/YfjJ C-terminal domain-containing protein</fullName>
    </recommendedName>
</protein>
<evidence type="ECO:0000313" key="3">
    <source>
        <dbReference type="Proteomes" id="UP000003226"/>
    </source>
</evidence>
<keyword evidence="3" id="KW-1185">Reference proteome</keyword>
<comment type="caution">
    <text evidence="2">The sequence shown here is derived from an EMBL/GenBank/DDBJ whole genome shotgun (WGS) entry which is preliminary data.</text>
</comment>
<name>I4W2J9_9GAMM</name>
<feature type="domain" description="YagK/YfjJ C-terminal" evidence="1">
    <location>
        <begin position="255"/>
        <end position="345"/>
    </location>
</feature>
<evidence type="ECO:0000313" key="2">
    <source>
        <dbReference type="EMBL" id="EIL93690.1"/>
    </source>
</evidence>
<dbReference type="RefSeq" id="WP_007806999.1">
    <property type="nucleotide sequence ID" value="NZ_AJXT01000015.1"/>
</dbReference>
<reference evidence="2 3" key="1">
    <citation type="journal article" date="2012" name="J. Bacteriol.">
        <title>Genome sequences for six rhodanobacter strains, isolated from soils and the terrestrial subsurface, with variable denitrification capabilities.</title>
        <authorList>
            <person name="Kostka J.E."/>
            <person name="Green S.J."/>
            <person name="Rishishwar L."/>
            <person name="Prakash O."/>
            <person name="Katz L.S."/>
            <person name="Marino-Ramirez L."/>
            <person name="Jordan I.K."/>
            <person name="Munk C."/>
            <person name="Ivanova N."/>
            <person name="Mikhailova N."/>
            <person name="Watson D.B."/>
            <person name="Brown S.D."/>
            <person name="Palumbo A.V."/>
            <person name="Brooks S.C."/>
        </authorList>
    </citation>
    <scope>NUCLEOTIDE SEQUENCE [LARGE SCALE GENOMIC DNA]</scope>
    <source>
        <strain evidence="2 3">B39</strain>
    </source>
</reference>
<organism evidence="2 3">
    <name type="scientific">Rhodanobacter spathiphylli B39</name>
    <dbReference type="NCBI Taxonomy" id="1163407"/>
    <lineage>
        <taxon>Bacteria</taxon>
        <taxon>Pseudomonadati</taxon>
        <taxon>Pseudomonadota</taxon>
        <taxon>Gammaproteobacteria</taxon>
        <taxon>Lysobacterales</taxon>
        <taxon>Rhodanobacteraceae</taxon>
        <taxon>Rhodanobacter</taxon>
    </lineage>
</organism>
<dbReference type="eggNOG" id="ENOG5033357">
    <property type="taxonomic scope" value="Bacteria"/>
</dbReference>
<dbReference type="EMBL" id="AJXT01000015">
    <property type="protein sequence ID" value="EIL93690.1"/>
    <property type="molecule type" value="Genomic_DNA"/>
</dbReference>
<sequence>MDELGMEMSGNQSWTAQIQPYEMMTMDIQCDSYQAMDTTFDALDEELERQAIESEMTYQAMSKHLIYNSDGTTAISDEPECLYWIRKADRLARRISSNNHRLVTADRDQRWRLKLPGQQYRLTSLGEAVWNLCRSGIPMIERACPSSRYRGRYAWPTLPRNKPEALAQTESMTTRFNPFITVMIRACQVAMPAIRHADGFGKDLSNAKLRSRIEWITRFVRRCCRSSRFRRIEANRVKLEKKDLRSCCQYMVEGFQQHSKLLVLRVDLYIKPTHKTHEDVRIAEKCMKHYLRALSEDRIVPDVQRWIWKRECGFDRGIHYHLLVALDGHKHQNACDLSIMLGEAWLKRCGHLRASYFNCWVRRLEYEYNAIGSVHISDRSMLMGIREAIRYIVKGDGFVMTGHKRNLRRGNMKARGGLLKRGAPRKDGHDMSPVYEILGDPSNMKRAEHQWTSRN</sequence>
<dbReference type="OrthoDB" id="5950112at2"/>
<evidence type="ECO:0000259" key="1">
    <source>
        <dbReference type="Pfam" id="PF11726"/>
    </source>
</evidence>
<dbReference type="PATRIC" id="fig|1163407.3.peg.1521"/>
<accession>I4W2J9</accession>
<dbReference type="InterPro" id="IPR057271">
    <property type="entry name" value="YagK_YfjJ_C"/>
</dbReference>